<dbReference type="EMBL" id="CP015217">
    <property type="protein sequence ID" value="AOP34212.1"/>
    <property type="molecule type" value="Genomic_DNA"/>
</dbReference>
<dbReference type="OrthoDB" id="343644at2"/>
<gene>
    <name evidence="1" type="ORF">A0128_10350</name>
</gene>
<evidence type="ECO:0000313" key="1">
    <source>
        <dbReference type="EMBL" id="AOP34212.1"/>
    </source>
</evidence>
<dbReference type="KEGG" id="laj:A0128_10350"/>
<organism evidence="1 2">
    <name type="scientific">Leptospira tipperaryensis</name>
    <dbReference type="NCBI Taxonomy" id="2564040"/>
    <lineage>
        <taxon>Bacteria</taxon>
        <taxon>Pseudomonadati</taxon>
        <taxon>Spirochaetota</taxon>
        <taxon>Spirochaetia</taxon>
        <taxon>Leptospirales</taxon>
        <taxon>Leptospiraceae</taxon>
        <taxon>Leptospira</taxon>
    </lineage>
</organism>
<dbReference type="RefSeq" id="WP_069607439.1">
    <property type="nucleotide sequence ID" value="NZ_CP015217.1"/>
</dbReference>
<keyword evidence="2" id="KW-1185">Reference proteome</keyword>
<evidence type="ECO:0000313" key="2">
    <source>
        <dbReference type="Proteomes" id="UP000094197"/>
    </source>
</evidence>
<proteinExistence type="predicted"/>
<dbReference type="NCBIfam" id="NF047435">
    <property type="entry name" value="LA_2272_fam_lipo"/>
    <property type="match status" value="1"/>
</dbReference>
<sequence length="235" mass="24890">MKIRIQYNPFSVILFSWILLSNCGLALTPRITTKIPPKTETEVFRLNLIYGEVKTLAGINVGLLNEVQENLYGAQLGIVNFSEGKTYGFQVAIVNAAKNKGFGIQAGIVNSTNGDSKGIQAGIINLGGDKQGYDLTIGVGNYKTSGLMIGVTNLSSQGINLGALNENSQGFNLGVLNIQGSGVNVGIFNGGSGVHIGLFNSAGEDEAEPPTMQFGLLNFCGKGRFPVMIGFNYCK</sequence>
<evidence type="ECO:0008006" key="3">
    <source>
        <dbReference type="Google" id="ProtNLM"/>
    </source>
</evidence>
<dbReference type="NCBIfam" id="NF047436">
    <property type="entry name" value="LA_2272_repeat"/>
    <property type="match status" value="2"/>
</dbReference>
<dbReference type="Proteomes" id="UP000094197">
    <property type="component" value="Chromosome 1"/>
</dbReference>
<protein>
    <recommendedName>
        <fullName evidence="3">PPE family protein</fullName>
    </recommendedName>
</protein>
<accession>A0A1D7UX95</accession>
<dbReference type="InterPro" id="IPR058093">
    <property type="entry name" value="LA_2272-like"/>
</dbReference>
<reference evidence="1 2" key="1">
    <citation type="submission" date="2016-04" db="EMBL/GenBank/DDBJ databases">
        <title>Complete genome seqeunce of Leptospira alstonii serovar Room22.</title>
        <authorList>
            <person name="Nally J.E."/>
            <person name="Bayles D.O."/>
            <person name="Hurley D."/>
            <person name="Fanning S."/>
            <person name="McMahon B.J."/>
            <person name="Arent Z."/>
        </authorList>
    </citation>
    <scope>NUCLEOTIDE SEQUENCE [LARGE SCALE GENOMIC DNA]</scope>
    <source>
        <strain evidence="1 2">GWTS #1</strain>
    </source>
</reference>
<name>A0A1D7UX95_9LEPT</name>
<dbReference type="AlphaFoldDB" id="A0A1D7UX95"/>